<dbReference type="Gene3D" id="3.30.1180.20">
    <property type="entry name" value="Dihydroxyacetone kinase, domain 2"/>
    <property type="match status" value="1"/>
</dbReference>
<dbReference type="OrthoDB" id="9806345at2"/>
<dbReference type="InterPro" id="IPR050861">
    <property type="entry name" value="Dihydroxyacetone_Kinase"/>
</dbReference>
<dbReference type="Proteomes" id="UP000317093">
    <property type="component" value="Chromosome"/>
</dbReference>
<evidence type="ECO:0000313" key="2">
    <source>
        <dbReference type="EMBL" id="QDU64553.1"/>
    </source>
</evidence>
<keyword evidence="3" id="KW-1185">Reference proteome</keyword>
<protein>
    <submittedName>
        <fullName evidence="2">PTS-dependent dihydroxyacetone kinase, dihydroxyacetone-binding subunit DhaK</fullName>
        <ecNumber evidence="2">2.7.-.-</ecNumber>
    </submittedName>
</protein>
<dbReference type="PROSITE" id="PS51481">
    <property type="entry name" value="DHAK"/>
    <property type="match status" value="1"/>
</dbReference>
<dbReference type="EC" id="2.7.-.-" evidence="2"/>
<keyword evidence="2" id="KW-0418">Kinase</keyword>
<feature type="domain" description="DhaK" evidence="1">
    <location>
        <begin position="7"/>
        <end position="355"/>
    </location>
</feature>
<reference evidence="2 3" key="1">
    <citation type="submission" date="2019-02" db="EMBL/GenBank/DDBJ databases">
        <title>Deep-cultivation of Planctomycetes and their phenomic and genomic characterization uncovers novel biology.</title>
        <authorList>
            <person name="Wiegand S."/>
            <person name="Jogler M."/>
            <person name="Boedeker C."/>
            <person name="Pinto D."/>
            <person name="Vollmers J."/>
            <person name="Rivas-Marin E."/>
            <person name="Kohn T."/>
            <person name="Peeters S.H."/>
            <person name="Heuer A."/>
            <person name="Rast P."/>
            <person name="Oberbeckmann S."/>
            <person name="Bunk B."/>
            <person name="Jeske O."/>
            <person name="Meyerdierks A."/>
            <person name="Storesund J.E."/>
            <person name="Kallscheuer N."/>
            <person name="Luecker S."/>
            <person name="Lage O.M."/>
            <person name="Pohl T."/>
            <person name="Merkel B.J."/>
            <person name="Hornburger P."/>
            <person name="Mueller R.-W."/>
            <person name="Bruemmer F."/>
            <person name="Labrenz M."/>
            <person name="Spormann A.M."/>
            <person name="Op den Camp H."/>
            <person name="Overmann J."/>
            <person name="Amann R."/>
            <person name="Jetten M.S.M."/>
            <person name="Mascher T."/>
            <person name="Medema M.H."/>
            <person name="Devos D.P."/>
            <person name="Kaster A.-K."/>
            <person name="Ovreas L."/>
            <person name="Rohde M."/>
            <person name="Galperin M.Y."/>
            <person name="Jogler C."/>
        </authorList>
    </citation>
    <scope>NUCLEOTIDE SEQUENCE [LARGE SCALE GENOMIC DNA]</scope>
    <source>
        <strain evidence="2 3">Pan216</strain>
    </source>
</reference>
<gene>
    <name evidence="2" type="primary">dhaK</name>
    <name evidence="2" type="ORF">Pan216_54430</name>
</gene>
<name>A0A518BCD0_9BACT</name>
<dbReference type="GO" id="GO:0019563">
    <property type="term" value="P:glycerol catabolic process"/>
    <property type="evidence" value="ECO:0007669"/>
    <property type="project" value="TreeGrafter"/>
</dbReference>
<evidence type="ECO:0000259" key="1">
    <source>
        <dbReference type="PROSITE" id="PS51481"/>
    </source>
</evidence>
<dbReference type="EMBL" id="CP036279">
    <property type="protein sequence ID" value="QDU64553.1"/>
    <property type="molecule type" value="Genomic_DNA"/>
</dbReference>
<dbReference type="InterPro" id="IPR004006">
    <property type="entry name" value="DhaK_dom"/>
</dbReference>
<dbReference type="AlphaFoldDB" id="A0A518BCD0"/>
<dbReference type="Pfam" id="PF02733">
    <property type="entry name" value="Dak1"/>
    <property type="match status" value="1"/>
</dbReference>
<dbReference type="PANTHER" id="PTHR28629">
    <property type="entry name" value="TRIOKINASE/FMN CYCLASE"/>
    <property type="match status" value="1"/>
</dbReference>
<dbReference type="PANTHER" id="PTHR28629:SF4">
    <property type="entry name" value="TRIOKINASE_FMN CYCLASE"/>
    <property type="match status" value="1"/>
</dbReference>
<sequence>MNRFLNDPDTFVKESLEGLAAAHGKVLRVHQDPLYVHRVDSPVSGKVGILSGGGSGHEPLHAGFVGRGMLDAACPGEIFTSPTPDQIVEAAKAIDGGNGILFIVKNYSGDIMNFEMAADLVRAEGLRVQTVVVDDDVAVKDSTYTQGRRGTGTTVAIEKICGSAAEAGYDLPNIGALGRRVNLHGRSIGLALSSCSPPATGRPMFALSEKEVEFGIGIHGEPGVERVSAVSSDEMVSRLVESLLADQDYTRKSHAWDDGSESRVEVEETDQAIGEGDRVLALVSGMGATPLAELYIVYRALAEHCVGAGIRIERNLVGNLVTSLDMRGVLITLVKLDEEMLGLWDAPVRTAALQWG</sequence>
<dbReference type="Gene3D" id="3.40.50.10440">
    <property type="entry name" value="Dihydroxyacetone kinase, domain 1"/>
    <property type="match status" value="1"/>
</dbReference>
<dbReference type="KEGG" id="knv:Pan216_54430"/>
<dbReference type="FunFam" id="3.40.50.10440:FF:000001">
    <property type="entry name" value="Dihydroxyacetone kinase, DhaK subunit"/>
    <property type="match status" value="1"/>
</dbReference>
<dbReference type="GO" id="GO:0005829">
    <property type="term" value="C:cytosol"/>
    <property type="evidence" value="ECO:0007669"/>
    <property type="project" value="TreeGrafter"/>
</dbReference>
<dbReference type="RefSeq" id="WP_145262835.1">
    <property type="nucleotide sequence ID" value="NZ_CP036279.1"/>
</dbReference>
<evidence type="ECO:0000313" key="3">
    <source>
        <dbReference type="Proteomes" id="UP000317093"/>
    </source>
</evidence>
<organism evidence="2 3">
    <name type="scientific">Kolteria novifilia</name>
    <dbReference type="NCBI Taxonomy" id="2527975"/>
    <lineage>
        <taxon>Bacteria</taxon>
        <taxon>Pseudomonadati</taxon>
        <taxon>Planctomycetota</taxon>
        <taxon>Planctomycetia</taxon>
        <taxon>Kolteriales</taxon>
        <taxon>Kolteriaceae</taxon>
        <taxon>Kolteria</taxon>
    </lineage>
</organism>
<keyword evidence="2" id="KW-0808">Transferase</keyword>
<dbReference type="NCBIfam" id="TIGR02363">
    <property type="entry name" value="dhaK1"/>
    <property type="match status" value="1"/>
</dbReference>
<dbReference type="SUPFAM" id="SSF82549">
    <property type="entry name" value="DAK1/DegV-like"/>
    <property type="match status" value="1"/>
</dbReference>
<accession>A0A518BCD0</accession>
<dbReference type="InterPro" id="IPR012736">
    <property type="entry name" value="DhaK_1"/>
</dbReference>
<dbReference type="GO" id="GO:0004371">
    <property type="term" value="F:glycerone kinase activity"/>
    <property type="evidence" value="ECO:0007669"/>
    <property type="project" value="InterPro"/>
</dbReference>
<proteinExistence type="predicted"/>